<dbReference type="PROSITE" id="PS00653">
    <property type="entry name" value="GLYCOSYL_HYDROL_F1_2"/>
    <property type="match status" value="1"/>
</dbReference>
<dbReference type="Gene3D" id="3.20.20.80">
    <property type="entry name" value="Glycosidases"/>
    <property type="match status" value="1"/>
</dbReference>
<protein>
    <submittedName>
        <fullName evidence="8">Beta-glucosidase 17</fullName>
    </submittedName>
</protein>
<dbReference type="PROSITE" id="PS00572">
    <property type="entry name" value="GLYCOSYL_HYDROL_F1_1"/>
    <property type="match status" value="1"/>
</dbReference>
<evidence type="ECO:0000256" key="7">
    <source>
        <dbReference type="SAM" id="SignalP"/>
    </source>
</evidence>
<evidence type="ECO:0000256" key="5">
    <source>
        <dbReference type="RuleBase" id="RU003690"/>
    </source>
</evidence>
<proteinExistence type="inferred from homology"/>
<reference evidence="9" key="1">
    <citation type="submission" date="2024-07" db="EMBL/GenBank/DDBJ databases">
        <title>Two chromosome-level genome assemblies of Korean endemic species Abeliophyllum distichum and Forsythia ovata (Oleaceae).</title>
        <authorList>
            <person name="Jang H."/>
        </authorList>
    </citation>
    <scope>NUCLEOTIDE SEQUENCE [LARGE SCALE GENOMIC DNA]</scope>
</reference>
<organism evidence="8 9">
    <name type="scientific">Abeliophyllum distichum</name>
    <dbReference type="NCBI Taxonomy" id="126358"/>
    <lineage>
        <taxon>Eukaryota</taxon>
        <taxon>Viridiplantae</taxon>
        <taxon>Streptophyta</taxon>
        <taxon>Embryophyta</taxon>
        <taxon>Tracheophyta</taxon>
        <taxon>Spermatophyta</taxon>
        <taxon>Magnoliopsida</taxon>
        <taxon>eudicotyledons</taxon>
        <taxon>Gunneridae</taxon>
        <taxon>Pentapetalae</taxon>
        <taxon>asterids</taxon>
        <taxon>lamiids</taxon>
        <taxon>Lamiales</taxon>
        <taxon>Oleaceae</taxon>
        <taxon>Forsythieae</taxon>
        <taxon>Abeliophyllum</taxon>
    </lineage>
</organism>
<dbReference type="PANTHER" id="PTHR10353">
    <property type="entry name" value="GLYCOSYL HYDROLASE"/>
    <property type="match status" value="1"/>
</dbReference>
<dbReference type="AlphaFoldDB" id="A0ABD1RWZ6"/>
<feature type="chain" id="PRO_5044858552" evidence="7">
    <location>
        <begin position="28"/>
        <end position="512"/>
    </location>
</feature>
<evidence type="ECO:0000313" key="8">
    <source>
        <dbReference type="EMBL" id="KAL2491499.1"/>
    </source>
</evidence>
<accession>A0ABD1RWZ6</accession>
<evidence type="ECO:0000256" key="6">
    <source>
        <dbReference type="RuleBase" id="RU004468"/>
    </source>
</evidence>
<evidence type="ECO:0000256" key="3">
    <source>
        <dbReference type="ARBA" id="ARBA00023295"/>
    </source>
</evidence>
<evidence type="ECO:0000256" key="1">
    <source>
        <dbReference type="ARBA" id="ARBA00010838"/>
    </source>
</evidence>
<name>A0ABD1RWZ6_9LAMI</name>
<feature type="signal peptide" evidence="7">
    <location>
        <begin position="1"/>
        <end position="27"/>
    </location>
</feature>
<dbReference type="Proteomes" id="UP001604336">
    <property type="component" value="Unassembled WGS sequence"/>
</dbReference>
<dbReference type="GO" id="GO:0004553">
    <property type="term" value="F:hydrolase activity, hydrolyzing O-glycosyl compounds"/>
    <property type="evidence" value="ECO:0007669"/>
    <property type="project" value="UniProtKB-ARBA"/>
</dbReference>
<evidence type="ECO:0000256" key="2">
    <source>
        <dbReference type="ARBA" id="ARBA00022801"/>
    </source>
</evidence>
<dbReference type="InterPro" id="IPR017853">
    <property type="entry name" value="GH"/>
</dbReference>
<gene>
    <name evidence="8" type="ORF">Adt_27127</name>
</gene>
<dbReference type="EMBL" id="JBFOLK010000008">
    <property type="protein sequence ID" value="KAL2491499.1"/>
    <property type="molecule type" value="Genomic_DNA"/>
</dbReference>
<comment type="caution">
    <text evidence="8">The sequence shown here is derived from an EMBL/GenBank/DDBJ whole genome shotgun (WGS) entry which is preliminary data.</text>
</comment>
<dbReference type="FunFam" id="3.20.20.80:FF:000020">
    <property type="entry name" value="Beta-glucosidase 12"/>
    <property type="match status" value="1"/>
</dbReference>
<dbReference type="Pfam" id="PF00232">
    <property type="entry name" value="Glyco_hydro_1"/>
    <property type="match status" value="1"/>
</dbReference>
<evidence type="ECO:0000256" key="4">
    <source>
        <dbReference type="PROSITE-ProRule" id="PRU10055"/>
    </source>
</evidence>
<evidence type="ECO:0000313" key="9">
    <source>
        <dbReference type="Proteomes" id="UP001604336"/>
    </source>
</evidence>
<sequence length="512" mass="58631">MEHQHYPFLCLLVLINFFCLNLLSVSAKNVPSTHISTTFNRSSFPSDFVFGAASSAYQYEGAIKEDGRSPSIWDTFAHKYPGKILDKSNGDLANDFYHRYKEDVKLMEFIGLNGFRFSISWTRILPFGKLSKGVNKEGVAFYNNLINELISKGVQPFVTIYHWDLPQALQDEYGGFLSPRVVDDFRDFAEVCFKEFGDRVKHWVTMNEPYVFIVNGYDTGALAPGRCSSWMNNNCPAGNSAIEPYIAAHFMLLCHAQTAKLYREKYKPHQKGQIGIVLVSHWFEPYSKSQADVKAAQRALDFMYGWFLEPLTYGDYPKIIRALVGKRLPKFTVEEATLVKGSYDFLGLNYYTSNYAANRPSVNTVNVSFSTDSQTNLTTERNGKFIGKPTGVSIFYVYPRGLKNLLVYTKQKYKNPTIYVMENGIGDANITTIKQGTNDPQRVDFYRRHFLAVKQAITEGVDVKGFLIWSFLDNFEWGSGYLQKFGIVYVDRTHGLKRYPKKSALWFKKFLR</sequence>
<keyword evidence="9" id="KW-1185">Reference proteome</keyword>
<feature type="active site" description="Nucleophile" evidence="4">
    <location>
        <position position="422"/>
    </location>
</feature>
<dbReference type="InterPro" id="IPR033132">
    <property type="entry name" value="GH_1_N_CS"/>
</dbReference>
<dbReference type="PRINTS" id="PR00131">
    <property type="entry name" value="GLHYDRLASE1"/>
</dbReference>
<keyword evidence="3 6" id="KW-0326">Glycosidase</keyword>
<dbReference type="SUPFAM" id="SSF51445">
    <property type="entry name" value="(Trans)glycosidases"/>
    <property type="match status" value="1"/>
</dbReference>
<comment type="similarity">
    <text evidence="1 5">Belongs to the glycosyl hydrolase 1 family.</text>
</comment>
<dbReference type="InterPro" id="IPR018120">
    <property type="entry name" value="Glyco_hydro_1_AS"/>
</dbReference>
<dbReference type="InterPro" id="IPR001360">
    <property type="entry name" value="Glyco_hydro_1"/>
</dbReference>
<keyword evidence="7" id="KW-0732">Signal</keyword>
<dbReference type="PANTHER" id="PTHR10353:SF318">
    <property type="entry name" value="BETA-GLUCOSIDASE 31-RELATED"/>
    <property type="match status" value="1"/>
</dbReference>
<keyword evidence="2 6" id="KW-0378">Hydrolase</keyword>